<dbReference type="EMBL" id="WLYK01000002">
    <property type="protein sequence ID" value="MTD14298.1"/>
    <property type="molecule type" value="Genomic_DNA"/>
</dbReference>
<proteinExistence type="predicted"/>
<evidence type="ECO:0000313" key="4">
    <source>
        <dbReference type="Proteomes" id="UP000460221"/>
    </source>
</evidence>
<feature type="domain" description="DUF222" evidence="2">
    <location>
        <begin position="101"/>
        <end position="370"/>
    </location>
</feature>
<accession>A0A7K1FJL9</accession>
<dbReference type="Proteomes" id="UP000460221">
    <property type="component" value="Unassembled WGS sequence"/>
</dbReference>
<reference evidence="3 4" key="1">
    <citation type="submission" date="2019-11" db="EMBL/GenBank/DDBJ databases">
        <authorList>
            <person name="Jiang L.-Q."/>
        </authorList>
    </citation>
    <scope>NUCLEOTIDE SEQUENCE [LARGE SCALE GENOMIC DNA]</scope>
    <source>
        <strain evidence="3 4">YIM 132087</strain>
    </source>
</reference>
<sequence>MGDTTNTTPIVESDLRAAPPDDIATVIERGQGTDLEAILDLVREAARSVTDNHGRISNITVLEQLVGVCAAEQARLTNDFRKVVEAENPVTSERGKKKRKRDVTGQIALARRRSPYHGGRAVALAGTLCEDMPHLLAALDAGDITEYRAGRIAKVAEKLPQARRAVLDERLAPRLPGLDDKTCRDEAKAIACELEPGIFLQAQEEAVAERKVSLQPADNGMSRLTALIPAAHAMAVWDCLKKIARADAVEGDPRNLDQQIADAFVRLCSGGAVGGCTAEGVPLDLAGTIVLNVVMSDRALFDGDDVAAYLMGYGTIPAEYARSLAGLVGPATRTYLRRLFTDPVTGRLHDMDQQQRYFPDSAKMFLRLRDRICRTPYCTAQIRHADHILGHAAGGPTSLVNGQGECAFCGLVKEVAGWWHRRDEDTGVVTITTPTGHTYSSPEPTPPTSSPWTSGPLDDGRPADIEREAADLHASA</sequence>
<gene>
    <name evidence="3" type="ORF">GIS00_10095</name>
</gene>
<dbReference type="Pfam" id="PF02720">
    <property type="entry name" value="DUF222"/>
    <property type="match status" value="1"/>
</dbReference>
<evidence type="ECO:0000256" key="1">
    <source>
        <dbReference type="SAM" id="MobiDB-lite"/>
    </source>
</evidence>
<feature type="compositionally biased region" description="Basic and acidic residues" evidence="1">
    <location>
        <begin position="458"/>
        <end position="476"/>
    </location>
</feature>
<comment type="caution">
    <text evidence="3">The sequence shown here is derived from an EMBL/GenBank/DDBJ whole genome shotgun (WGS) entry which is preliminary data.</text>
</comment>
<evidence type="ECO:0000259" key="2">
    <source>
        <dbReference type="Pfam" id="PF02720"/>
    </source>
</evidence>
<name>A0A7K1FJL9_9ACTN</name>
<feature type="region of interest" description="Disordered" evidence="1">
    <location>
        <begin position="432"/>
        <end position="476"/>
    </location>
</feature>
<dbReference type="InterPro" id="IPR003870">
    <property type="entry name" value="DUF222"/>
</dbReference>
<organism evidence="3 4">
    <name type="scientific">Nakamurella alba</name>
    <dbReference type="NCBI Taxonomy" id="2665158"/>
    <lineage>
        <taxon>Bacteria</taxon>
        <taxon>Bacillati</taxon>
        <taxon>Actinomycetota</taxon>
        <taxon>Actinomycetes</taxon>
        <taxon>Nakamurellales</taxon>
        <taxon>Nakamurellaceae</taxon>
        <taxon>Nakamurella</taxon>
    </lineage>
</organism>
<evidence type="ECO:0000313" key="3">
    <source>
        <dbReference type="EMBL" id="MTD14298.1"/>
    </source>
</evidence>
<keyword evidence="4" id="KW-1185">Reference proteome</keyword>
<protein>
    <submittedName>
        <fullName evidence="3">DUF222 domain-containing protein</fullName>
    </submittedName>
</protein>
<dbReference type="AlphaFoldDB" id="A0A7K1FJL9"/>
<dbReference type="RefSeq" id="WP_154768290.1">
    <property type="nucleotide sequence ID" value="NZ_WLYK01000002.1"/>
</dbReference>